<dbReference type="AlphaFoldDB" id="A0A8S0ZFG7"/>
<gene>
    <name evidence="1" type="ORF">APLA_LOCUS4896</name>
</gene>
<protein>
    <recommendedName>
        <fullName evidence="3">DDE-1 domain-containing protein</fullName>
    </recommendedName>
</protein>
<dbReference type="OrthoDB" id="445357at2759"/>
<proteinExistence type="predicted"/>
<name>A0A8S0ZFG7_ARCPL</name>
<dbReference type="Proteomes" id="UP000494256">
    <property type="component" value="Unassembled WGS sequence"/>
</dbReference>
<comment type="caution">
    <text evidence="1">The sequence shown here is derived from an EMBL/GenBank/DDBJ whole genome shotgun (WGS) entry which is preliminary data.</text>
</comment>
<evidence type="ECO:0000313" key="1">
    <source>
        <dbReference type="EMBL" id="CAB3231041.1"/>
    </source>
</evidence>
<evidence type="ECO:0000313" key="2">
    <source>
        <dbReference type="Proteomes" id="UP000494256"/>
    </source>
</evidence>
<reference evidence="1 2" key="1">
    <citation type="submission" date="2020-04" db="EMBL/GenBank/DDBJ databases">
        <authorList>
            <person name="Wallbank WR R."/>
            <person name="Pardo Diaz C."/>
            <person name="Kozak K."/>
            <person name="Martin S."/>
            <person name="Jiggins C."/>
            <person name="Moest M."/>
            <person name="Warren A I."/>
            <person name="Byers J.R.P. K."/>
            <person name="Montejo-Kovacevich G."/>
            <person name="Yen C E."/>
        </authorList>
    </citation>
    <scope>NUCLEOTIDE SEQUENCE [LARGE SCALE GENOMIC DNA]</scope>
</reference>
<dbReference type="EMBL" id="CADEBD010000288">
    <property type="protein sequence ID" value="CAB3231041.1"/>
    <property type="molecule type" value="Genomic_DNA"/>
</dbReference>
<organism evidence="1 2">
    <name type="scientific">Arctia plantaginis</name>
    <name type="common">Wood tiger moth</name>
    <name type="synonym">Phalaena plantaginis</name>
    <dbReference type="NCBI Taxonomy" id="874455"/>
    <lineage>
        <taxon>Eukaryota</taxon>
        <taxon>Metazoa</taxon>
        <taxon>Ecdysozoa</taxon>
        <taxon>Arthropoda</taxon>
        <taxon>Hexapoda</taxon>
        <taxon>Insecta</taxon>
        <taxon>Pterygota</taxon>
        <taxon>Neoptera</taxon>
        <taxon>Endopterygota</taxon>
        <taxon>Lepidoptera</taxon>
        <taxon>Glossata</taxon>
        <taxon>Ditrysia</taxon>
        <taxon>Noctuoidea</taxon>
        <taxon>Erebidae</taxon>
        <taxon>Arctiinae</taxon>
        <taxon>Arctia</taxon>
    </lineage>
</organism>
<accession>A0A8S0ZFG7</accession>
<evidence type="ECO:0008006" key="3">
    <source>
        <dbReference type="Google" id="ProtNLM"/>
    </source>
</evidence>
<sequence length="151" mass="17087">MSLMRAVGFNRPQVERFFEGLETLMQKFKFTPCKISNCDEPGVSIVQKHAKVIATKNQKQVGKLTSAEREKNVSVFAMSAGGQFVPPFFVFPRTRMNERLMINAPNETVAENPVLLFLDGHASHKDLDVIEFSKKNNMHMLSTPPHTTHKL</sequence>